<evidence type="ECO:0000256" key="1">
    <source>
        <dbReference type="SAM" id="MobiDB-lite"/>
    </source>
</evidence>
<dbReference type="Proteomes" id="UP000250321">
    <property type="component" value="Unassembled WGS sequence"/>
</dbReference>
<comment type="caution">
    <text evidence="2">The sequence shown here is derived from an EMBL/GenBank/DDBJ whole genome shotgun (WGS) entry which is preliminary data.</text>
</comment>
<dbReference type="EMBL" id="PJQY01002058">
    <property type="protein sequence ID" value="PQP96814.1"/>
    <property type="molecule type" value="Genomic_DNA"/>
</dbReference>
<sequence length="62" mass="6691">MGPKKEIAKLTRPKLSSSSKGRNCRPSIRANGPKDPAKHKKTAAKAAIRLGPWALEGGWLID</sequence>
<protein>
    <submittedName>
        <fullName evidence="2">Uncharacterized protein</fullName>
    </submittedName>
</protein>
<feature type="region of interest" description="Disordered" evidence="1">
    <location>
        <begin position="1"/>
        <end position="39"/>
    </location>
</feature>
<name>A0A314XQ17_PRUYE</name>
<organism evidence="2 3">
    <name type="scientific">Prunus yedoensis var. nudiflora</name>
    <dbReference type="NCBI Taxonomy" id="2094558"/>
    <lineage>
        <taxon>Eukaryota</taxon>
        <taxon>Viridiplantae</taxon>
        <taxon>Streptophyta</taxon>
        <taxon>Embryophyta</taxon>
        <taxon>Tracheophyta</taxon>
        <taxon>Spermatophyta</taxon>
        <taxon>Magnoliopsida</taxon>
        <taxon>eudicotyledons</taxon>
        <taxon>Gunneridae</taxon>
        <taxon>Pentapetalae</taxon>
        <taxon>rosids</taxon>
        <taxon>fabids</taxon>
        <taxon>Rosales</taxon>
        <taxon>Rosaceae</taxon>
        <taxon>Amygdaloideae</taxon>
        <taxon>Amygdaleae</taxon>
        <taxon>Prunus</taxon>
    </lineage>
</organism>
<accession>A0A314XQ17</accession>
<reference evidence="2 3" key="1">
    <citation type="submission" date="2018-02" db="EMBL/GenBank/DDBJ databases">
        <title>Draft genome of wild Prunus yedoensis var. nudiflora.</title>
        <authorList>
            <person name="Baek S."/>
            <person name="Kim J.-H."/>
            <person name="Choi K."/>
            <person name="Kim G.-B."/>
            <person name="Cho A."/>
            <person name="Jang H."/>
            <person name="Shin C.-H."/>
            <person name="Yu H.-J."/>
            <person name="Mun J.-H."/>
        </authorList>
    </citation>
    <scope>NUCLEOTIDE SEQUENCE [LARGE SCALE GENOMIC DNA]</scope>
    <source>
        <strain evidence="3">cv. Jeju island</strain>
        <tissue evidence="2">Leaf</tissue>
    </source>
</reference>
<proteinExistence type="predicted"/>
<evidence type="ECO:0000313" key="2">
    <source>
        <dbReference type="EMBL" id="PQP96814.1"/>
    </source>
</evidence>
<evidence type="ECO:0000313" key="3">
    <source>
        <dbReference type="Proteomes" id="UP000250321"/>
    </source>
</evidence>
<gene>
    <name evidence="2" type="ORF">Pyn_10390</name>
</gene>
<dbReference type="AlphaFoldDB" id="A0A314XQ17"/>
<keyword evidence="3" id="KW-1185">Reference proteome</keyword>